<dbReference type="Proteomes" id="UP000265520">
    <property type="component" value="Unassembled WGS sequence"/>
</dbReference>
<dbReference type="AlphaFoldDB" id="A0A392SYD1"/>
<keyword evidence="2" id="KW-1185">Reference proteome</keyword>
<feature type="non-terminal residue" evidence="1">
    <location>
        <position position="61"/>
    </location>
</feature>
<accession>A0A392SYD1</accession>
<protein>
    <submittedName>
        <fullName evidence="1">Uncharacterized protein</fullName>
    </submittedName>
</protein>
<reference evidence="1 2" key="1">
    <citation type="journal article" date="2018" name="Front. Plant Sci.">
        <title>Red Clover (Trifolium pratense) and Zigzag Clover (T. medium) - A Picture of Genomic Similarities and Differences.</title>
        <authorList>
            <person name="Dluhosova J."/>
            <person name="Istvanek J."/>
            <person name="Nedelnik J."/>
            <person name="Repkova J."/>
        </authorList>
    </citation>
    <scope>NUCLEOTIDE SEQUENCE [LARGE SCALE GENOMIC DNA]</scope>
    <source>
        <strain evidence="2">cv. 10/8</strain>
        <tissue evidence="1">Leaf</tissue>
    </source>
</reference>
<evidence type="ECO:0000313" key="2">
    <source>
        <dbReference type="Proteomes" id="UP000265520"/>
    </source>
</evidence>
<name>A0A392SYD1_9FABA</name>
<organism evidence="1 2">
    <name type="scientific">Trifolium medium</name>
    <dbReference type="NCBI Taxonomy" id="97028"/>
    <lineage>
        <taxon>Eukaryota</taxon>
        <taxon>Viridiplantae</taxon>
        <taxon>Streptophyta</taxon>
        <taxon>Embryophyta</taxon>
        <taxon>Tracheophyta</taxon>
        <taxon>Spermatophyta</taxon>
        <taxon>Magnoliopsida</taxon>
        <taxon>eudicotyledons</taxon>
        <taxon>Gunneridae</taxon>
        <taxon>Pentapetalae</taxon>
        <taxon>rosids</taxon>
        <taxon>fabids</taxon>
        <taxon>Fabales</taxon>
        <taxon>Fabaceae</taxon>
        <taxon>Papilionoideae</taxon>
        <taxon>50 kb inversion clade</taxon>
        <taxon>NPAAA clade</taxon>
        <taxon>Hologalegina</taxon>
        <taxon>IRL clade</taxon>
        <taxon>Trifolieae</taxon>
        <taxon>Trifolium</taxon>
    </lineage>
</organism>
<sequence length="61" mass="6997">MTIYSCTCEHIRNLHSEESVLQSIDEWVEVSSNDDGEDILMVVKKLWADMAEAKQGKQEEP</sequence>
<proteinExistence type="predicted"/>
<evidence type="ECO:0000313" key="1">
    <source>
        <dbReference type="EMBL" id="MCI53065.1"/>
    </source>
</evidence>
<dbReference type="EMBL" id="LXQA010457217">
    <property type="protein sequence ID" value="MCI53065.1"/>
    <property type="molecule type" value="Genomic_DNA"/>
</dbReference>
<comment type="caution">
    <text evidence="1">The sequence shown here is derived from an EMBL/GenBank/DDBJ whole genome shotgun (WGS) entry which is preliminary data.</text>
</comment>